<feature type="chain" id="PRO_5001515535" evidence="1">
    <location>
        <begin position="24"/>
        <end position="89"/>
    </location>
</feature>
<proteinExistence type="evidence at transcript level"/>
<name>A0A023EYW0_TRIIF</name>
<dbReference type="EMBL" id="GBBI01004868">
    <property type="protein sequence ID" value="JAC13844.1"/>
    <property type="molecule type" value="mRNA"/>
</dbReference>
<keyword evidence="1" id="KW-0732">Signal</keyword>
<evidence type="ECO:0000313" key="2">
    <source>
        <dbReference type="EMBL" id="JAC13844.1"/>
    </source>
</evidence>
<dbReference type="AlphaFoldDB" id="A0A023EYW0"/>
<organism evidence="2">
    <name type="scientific">Triatoma infestans</name>
    <name type="common">Assassin bug</name>
    <dbReference type="NCBI Taxonomy" id="30076"/>
    <lineage>
        <taxon>Eukaryota</taxon>
        <taxon>Metazoa</taxon>
        <taxon>Ecdysozoa</taxon>
        <taxon>Arthropoda</taxon>
        <taxon>Hexapoda</taxon>
        <taxon>Insecta</taxon>
        <taxon>Pterygota</taxon>
        <taxon>Neoptera</taxon>
        <taxon>Paraneoptera</taxon>
        <taxon>Hemiptera</taxon>
        <taxon>Heteroptera</taxon>
        <taxon>Panheteroptera</taxon>
        <taxon>Cimicomorpha</taxon>
        <taxon>Reduviidae</taxon>
        <taxon>Triatominae</taxon>
        <taxon>Triatoma</taxon>
    </lineage>
</organism>
<reference evidence="2" key="1">
    <citation type="journal article" date="2014" name="PLoS Negl. Trop. Dis.">
        <title>An updated insight into the Sialotranscriptome of Triatoma infestans: developmental stage and geographic variations.</title>
        <authorList>
            <person name="Schwarz A."/>
            <person name="Medrano-Mercado N."/>
            <person name="Schaub G.A."/>
            <person name="Struchiner C.J."/>
            <person name="Bargues M.D."/>
            <person name="Levy M.Z."/>
            <person name="Ribeiro J.M."/>
        </authorList>
    </citation>
    <scope>NUCLEOTIDE SEQUENCE</scope>
    <source>
        <strain evidence="2">Chile</strain>
        <tissue evidence="2">Salivary glands</tissue>
    </source>
</reference>
<evidence type="ECO:0000256" key="1">
    <source>
        <dbReference type="SAM" id="SignalP"/>
    </source>
</evidence>
<feature type="signal peptide" evidence="1">
    <location>
        <begin position="1"/>
        <end position="23"/>
    </location>
</feature>
<feature type="non-terminal residue" evidence="2">
    <location>
        <position position="89"/>
    </location>
</feature>
<protein>
    <submittedName>
        <fullName evidence="2">Putative secreted protein</fullName>
    </submittedName>
</protein>
<sequence length="89" mass="10023">MISIVSKHLISLLISSFTSSSFTEEENFFGELPKISIVNKNKQKLSSRKFLRYVHTCAFSSSPSLSACASSFHFDMRHSCLSRVPLEAF</sequence>
<accession>A0A023EYW0</accession>